<accession>A0AAD9PU95</accession>
<evidence type="ECO:0000313" key="7">
    <source>
        <dbReference type="Proteomes" id="UP001249851"/>
    </source>
</evidence>
<dbReference type="GO" id="GO:0008270">
    <property type="term" value="F:zinc ion binding"/>
    <property type="evidence" value="ECO:0007669"/>
    <property type="project" value="UniProtKB-KW"/>
</dbReference>
<reference evidence="6" key="1">
    <citation type="journal article" date="2023" name="G3 (Bethesda)">
        <title>Whole genome assembly and annotation of the endangered Caribbean coral Acropora cervicornis.</title>
        <authorList>
            <person name="Selwyn J.D."/>
            <person name="Vollmer S.V."/>
        </authorList>
    </citation>
    <scope>NUCLEOTIDE SEQUENCE</scope>
    <source>
        <strain evidence="6">K2</strain>
    </source>
</reference>
<dbReference type="AlphaFoldDB" id="A0AAD9PU95"/>
<dbReference type="EMBL" id="JARQWQ010000133">
    <property type="protein sequence ID" value="KAK2549006.1"/>
    <property type="molecule type" value="Genomic_DNA"/>
</dbReference>
<evidence type="ECO:0000256" key="4">
    <source>
        <dbReference type="ARBA" id="ARBA00023125"/>
    </source>
</evidence>
<organism evidence="6 7">
    <name type="scientific">Acropora cervicornis</name>
    <name type="common">Staghorn coral</name>
    <dbReference type="NCBI Taxonomy" id="6130"/>
    <lineage>
        <taxon>Eukaryota</taxon>
        <taxon>Metazoa</taxon>
        <taxon>Cnidaria</taxon>
        <taxon>Anthozoa</taxon>
        <taxon>Hexacorallia</taxon>
        <taxon>Scleractinia</taxon>
        <taxon>Astrocoeniina</taxon>
        <taxon>Acroporidae</taxon>
        <taxon>Acropora</taxon>
    </lineage>
</organism>
<keyword evidence="1" id="KW-0479">Metal-binding</keyword>
<protein>
    <recommendedName>
        <fullName evidence="5">THAP-type domain-containing protein</fullName>
    </recommendedName>
</protein>
<dbReference type="Proteomes" id="UP001249851">
    <property type="component" value="Unassembled WGS sequence"/>
</dbReference>
<dbReference type="InterPro" id="IPR006612">
    <property type="entry name" value="THAP_Znf"/>
</dbReference>
<comment type="caution">
    <text evidence="6">The sequence shown here is derived from an EMBL/GenBank/DDBJ whole genome shotgun (WGS) entry which is preliminary data.</text>
</comment>
<feature type="domain" description="THAP-type" evidence="5">
    <location>
        <begin position="203"/>
        <end position="286"/>
    </location>
</feature>
<keyword evidence="3" id="KW-0862">Zinc</keyword>
<evidence type="ECO:0000259" key="5">
    <source>
        <dbReference type="Pfam" id="PF05485"/>
    </source>
</evidence>
<sequence length="297" mass="33823">MAVHKKKKEEPVRNSDKIVAEHLKIAGKVKEVGAKRQKLKRLETKSDTNSTIYQNKISAVAKITVKVVSYCDWSGSTHVIRELEDIGEISSKLECKLTTPFKKGSYLPEKSIERRKKNPTRLDALSPLNFSTATMNKLHGTFGSNRKETCKPWKYESRVTIANQVDKFKKTLAKQKMSESTRRSKITYFVAQRHSQQEFKHAVVFGCSSKSGKHRVTFASIPKIVNNQEEQEELTRERRRLWNSASSRGDTNTKNIVHNKVCSLHFVSGKAASVQDRRNIDRVPSLNLQSATKLLTH</sequence>
<evidence type="ECO:0000256" key="1">
    <source>
        <dbReference type="ARBA" id="ARBA00022723"/>
    </source>
</evidence>
<evidence type="ECO:0000313" key="6">
    <source>
        <dbReference type="EMBL" id="KAK2549006.1"/>
    </source>
</evidence>
<evidence type="ECO:0000256" key="2">
    <source>
        <dbReference type="ARBA" id="ARBA00022771"/>
    </source>
</evidence>
<keyword evidence="2" id="KW-0863">Zinc-finger</keyword>
<gene>
    <name evidence="6" type="ORF">P5673_030633</name>
</gene>
<name>A0AAD9PU95_ACRCE</name>
<dbReference type="GO" id="GO:0003677">
    <property type="term" value="F:DNA binding"/>
    <property type="evidence" value="ECO:0007669"/>
    <property type="project" value="UniProtKB-KW"/>
</dbReference>
<dbReference type="Pfam" id="PF05485">
    <property type="entry name" value="THAP"/>
    <property type="match status" value="1"/>
</dbReference>
<proteinExistence type="predicted"/>
<keyword evidence="4" id="KW-0238">DNA-binding</keyword>
<reference evidence="6" key="2">
    <citation type="journal article" date="2023" name="Science">
        <title>Genomic signatures of disease resistance in endangered staghorn corals.</title>
        <authorList>
            <person name="Vollmer S.V."/>
            <person name="Selwyn J.D."/>
            <person name="Despard B.A."/>
            <person name="Roesel C.L."/>
        </authorList>
    </citation>
    <scope>NUCLEOTIDE SEQUENCE</scope>
    <source>
        <strain evidence="6">K2</strain>
    </source>
</reference>
<keyword evidence="7" id="KW-1185">Reference proteome</keyword>
<evidence type="ECO:0000256" key="3">
    <source>
        <dbReference type="ARBA" id="ARBA00022833"/>
    </source>
</evidence>